<reference evidence="2 3" key="1">
    <citation type="submission" date="2019-10" db="EMBL/GenBank/DDBJ databases">
        <title>Unraveling microbial dark matter from salterns through culturing: the case of the genus Halosegnis.</title>
        <authorList>
            <person name="Duran-Viseras A."/>
            <person name="Andrei A.-S."/>
            <person name="Vera-Gargallo B."/>
            <person name="Ghai R."/>
            <person name="Sanchez-Porro C."/>
            <person name="Ventosa A."/>
        </authorList>
    </citation>
    <scope>NUCLEOTIDE SEQUENCE [LARGE SCALE GENOMIC DNA]</scope>
    <source>
        <strain evidence="2 3">F18-79</strain>
    </source>
</reference>
<keyword evidence="1" id="KW-1133">Transmembrane helix</keyword>
<feature type="transmembrane region" description="Helical" evidence="1">
    <location>
        <begin position="31"/>
        <end position="53"/>
    </location>
</feature>
<feature type="transmembrane region" description="Helical" evidence="1">
    <location>
        <begin position="121"/>
        <end position="140"/>
    </location>
</feature>
<name>A0A5N5U7U4_9EURY</name>
<dbReference type="RefSeq" id="WP_152133929.1">
    <property type="nucleotide sequence ID" value="NZ_QKKZ01000002.1"/>
</dbReference>
<feature type="transmembrane region" description="Helical" evidence="1">
    <location>
        <begin position="187"/>
        <end position="206"/>
    </location>
</feature>
<dbReference type="Proteomes" id="UP000326865">
    <property type="component" value="Unassembled WGS sequence"/>
</dbReference>
<feature type="transmembrane region" description="Helical" evidence="1">
    <location>
        <begin position="500"/>
        <end position="521"/>
    </location>
</feature>
<comment type="caution">
    <text evidence="2">The sequence shown here is derived from an EMBL/GenBank/DDBJ whole genome shotgun (WGS) entry which is preliminary data.</text>
</comment>
<feature type="transmembrane region" description="Helical" evidence="1">
    <location>
        <begin position="541"/>
        <end position="566"/>
    </location>
</feature>
<keyword evidence="1" id="KW-0472">Membrane</keyword>
<keyword evidence="3" id="KW-1185">Reference proteome</keyword>
<gene>
    <name evidence="2" type="ORF">DM867_06080</name>
</gene>
<feature type="transmembrane region" description="Helical" evidence="1">
    <location>
        <begin position="471"/>
        <end position="493"/>
    </location>
</feature>
<evidence type="ECO:0008006" key="4">
    <source>
        <dbReference type="Google" id="ProtNLM"/>
    </source>
</evidence>
<feature type="transmembrane region" description="Helical" evidence="1">
    <location>
        <begin position="59"/>
        <end position="83"/>
    </location>
</feature>
<feature type="transmembrane region" description="Helical" evidence="1">
    <location>
        <begin position="401"/>
        <end position="419"/>
    </location>
</feature>
<sequence length="574" mass="57969">MVVGHLTGGLTIARTELRRSVRKATSRLSQILGLGVGLFIFSAGALAVSYLLVTQSPDLSGFTIGAGVRSAITFQWLFVVAIITQRVVTVNPRPDAGDHLLTTVRPTTAVVGLILAELGRIAAYVGLPVLVVTLALAYTTGSVATVPLVALAVALLFTSGVVLAHVLGLGIKLAVARIPVLARHRTVLGTLAAVLLFGGYTVIQSTGGGTNGFGVVPVGWIADLAALALPVGTSPAHALGGLAATGLVVIAGVPLASRVATAFWFGDSVTPEIETEEATVDRVGTDPLASGLGLLGRLPLGSGQSGHVARRTVLLARRAPAKLSYLILPFIVAGSFLLQAAFGDLTIPTAAFAPGLAVAIPWVAGAAFTLNPLGDEGSVLPLTLTSPIAGRTYFRGLVRPGVVIGWLALPAVPILALATDYAPADAALMLGVAAFGIPAVTAVAAGIGMLFPRTDAVRVARGREATPPTLTAMVLYSACVGLAVGLPVAAGLAPAAVRAVAAALVGGLLAFPFAYVGGPLTGVAEALGSLGQSIAGLDTAVVQWGGLLVPVALGVVFALVSVRFAARYVERYTL</sequence>
<feature type="transmembrane region" description="Helical" evidence="1">
    <location>
        <begin position="426"/>
        <end position="451"/>
    </location>
</feature>
<feature type="transmembrane region" description="Helical" evidence="1">
    <location>
        <begin position="146"/>
        <end position="175"/>
    </location>
</feature>
<evidence type="ECO:0000313" key="2">
    <source>
        <dbReference type="EMBL" id="KAB7514683.1"/>
    </source>
</evidence>
<dbReference type="EMBL" id="QKKZ01000002">
    <property type="protein sequence ID" value="KAB7514683.1"/>
    <property type="molecule type" value="Genomic_DNA"/>
</dbReference>
<evidence type="ECO:0000256" key="1">
    <source>
        <dbReference type="SAM" id="Phobius"/>
    </source>
</evidence>
<feature type="transmembrane region" description="Helical" evidence="1">
    <location>
        <begin position="212"/>
        <end position="231"/>
    </location>
</feature>
<accession>A0A5N5U7U4</accession>
<dbReference type="AlphaFoldDB" id="A0A5N5U7U4"/>
<feature type="transmembrane region" description="Helical" evidence="1">
    <location>
        <begin position="238"/>
        <end position="257"/>
    </location>
</feature>
<organism evidence="2 3">
    <name type="scientific">Halosegnis rubeus</name>
    <dbReference type="NCBI Taxonomy" id="2212850"/>
    <lineage>
        <taxon>Archaea</taxon>
        <taxon>Methanobacteriati</taxon>
        <taxon>Methanobacteriota</taxon>
        <taxon>Stenosarchaea group</taxon>
        <taxon>Halobacteria</taxon>
        <taxon>Halobacteriales</taxon>
        <taxon>Natronomonadaceae</taxon>
        <taxon>Halosegnis</taxon>
    </lineage>
</organism>
<feature type="transmembrane region" description="Helical" evidence="1">
    <location>
        <begin position="349"/>
        <end position="370"/>
    </location>
</feature>
<keyword evidence="1" id="KW-0812">Transmembrane</keyword>
<evidence type="ECO:0000313" key="3">
    <source>
        <dbReference type="Proteomes" id="UP000326865"/>
    </source>
</evidence>
<protein>
    <recommendedName>
        <fullName evidence="4">ABC-2 type transport system permease protein</fullName>
    </recommendedName>
</protein>
<feature type="transmembrane region" description="Helical" evidence="1">
    <location>
        <begin position="323"/>
        <end position="342"/>
    </location>
</feature>
<proteinExistence type="predicted"/>